<evidence type="ECO:0000313" key="2">
    <source>
        <dbReference type="Proteomes" id="UP000029443"/>
    </source>
</evidence>
<evidence type="ECO:0000313" key="1">
    <source>
        <dbReference type="EMBL" id="KGD60734.1"/>
    </source>
</evidence>
<name>A0ABR4WBG5_9GAMM</name>
<accession>A0ABR4WBG5</accession>
<proteinExistence type="predicted"/>
<evidence type="ECO:0008006" key="3">
    <source>
        <dbReference type="Google" id="ProtNLM"/>
    </source>
</evidence>
<dbReference type="Proteomes" id="UP000029443">
    <property type="component" value="Unassembled WGS sequence"/>
</dbReference>
<gene>
    <name evidence="1" type="ORF">T9A_02211</name>
</gene>
<reference evidence="1 2" key="1">
    <citation type="submission" date="2012-09" db="EMBL/GenBank/DDBJ databases">
        <title>Genome Sequence of alkane-degrading Bacterium Alcanivorax jadensis T9.</title>
        <authorList>
            <person name="Lai Q."/>
            <person name="Shao Z."/>
        </authorList>
    </citation>
    <scope>NUCLEOTIDE SEQUENCE [LARGE SCALE GENOMIC DNA]</scope>
    <source>
        <strain evidence="1 2">T9</strain>
    </source>
</reference>
<keyword evidence="2" id="KW-1185">Reference proteome</keyword>
<sequence length="69" mass="8055">MVAELQESITSRPDWPPVMPWREFADWCRAEQGVVQGWIERGYLPTIKFGKHRMVNVAALIDQLKEDEV</sequence>
<protein>
    <recommendedName>
        <fullName evidence="3">DNA-binding protein</fullName>
    </recommendedName>
</protein>
<organism evidence="1 2">
    <name type="scientific">Alcanivorax jadensis T9</name>
    <dbReference type="NCBI Taxonomy" id="1177181"/>
    <lineage>
        <taxon>Bacteria</taxon>
        <taxon>Pseudomonadati</taxon>
        <taxon>Pseudomonadota</taxon>
        <taxon>Gammaproteobacteria</taxon>
        <taxon>Oceanospirillales</taxon>
        <taxon>Alcanivoracaceae</taxon>
        <taxon>Alcanivorax</taxon>
    </lineage>
</organism>
<dbReference type="EMBL" id="ARXU01000008">
    <property type="protein sequence ID" value="KGD60734.1"/>
    <property type="molecule type" value="Genomic_DNA"/>
</dbReference>
<comment type="caution">
    <text evidence="1">The sequence shown here is derived from an EMBL/GenBank/DDBJ whole genome shotgun (WGS) entry which is preliminary data.</text>
</comment>